<comment type="subcellular location">
    <subcellularLocation>
        <location evidence="1">Membrane</location>
        <topology evidence="1">Multi-pass membrane protein</topology>
    </subcellularLocation>
</comment>
<evidence type="ECO:0000256" key="2">
    <source>
        <dbReference type="ARBA" id="ARBA00022692"/>
    </source>
</evidence>
<evidence type="ECO:0000313" key="6">
    <source>
        <dbReference type="EMBL" id="CAB3396657.1"/>
    </source>
</evidence>
<dbReference type="InterPro" id="IPR019408">
    <property type="entry name" value="7TM_GPCR_serpentine_rcpt_Srab"/>
</dbReference>
<proteinExistence type="predicted"/>
<feature type="transmembrane region" description="Helical" evidence="5">
    <location>
        <begin position="282"/>
        <end position="299"/>
    </location>
</feature>
<dbReference type="PANTHER" id="PTHR46561">
    <property type="entry name" value="SERPENTINE RECEPTOR, CLASS AB (CLASS A-LIKE)-RELATED"/>
    <property type="match status" value="1"/>
</dbReference>
<dbReference type="Proteomes" id="UP000494206">
    <property type="component" value="Unassembled WGS sequence"/>
</dbReference>
<dbReference type="GO" id="GO:0016020">
    <property type="term" value="C:membrane"/>
    <property type="evidence" value="ECO:0007669"/>
    <property type="project" value="UniProtKB-SubCell"/>
</dbReference>
<feature type="transmembrane region" description="Helical" evidence="5">
    <location>
        <begin position="20"/>
        <end position="38"/>
    </location>
</feature>
<dbReference type="OrthoDB" id="5786482at2759"/>
<accession>A0A8S1E8Q0</accession>
<evidence type="ECO:0000256" key="4">
    <source>
        <dbReference type="ARBA" id="ARBA00023136"/>
    </source>
</evidence>
<keyword evidence="3 5" id="KW-1133">Transmembrane helix</keyword>
<dbReference type="EMBL" id="CADEPM010000001">
    <property type="protein sequence ID" value="CAB3396657.1"/>
    <property type="molecule type" value="Genomic_DNA"/>
</dbReference>
<feature type="transmembrane region" description="Helical" evidence="5">
    <location>
        <begin position="97"/>
        <end position="122"/>
    </location>
</feature>
<feature type="transmembrane region" description="Helical" evidence="5">
    <location>
        <begin position="58"/>
        <end position="77"/>
    </location>
</feature>
<sequence>MADANCTDMINLSSSTSLKISLSFNLVVSMTAFPLLLWANYQLWMMPFAKLFHVNIKILIQLHLLGFIIHCCGRITLHSLDLHNYLLLDNPCYMIPNIYRCFIFRLMYNIGIWVTGCSAIFLTIERWIATWKSLNYENCSPLIGVLLSLLQCILAAIPLSFAYSNTKFDGVYMPYCSVYKPSFPRVAKFNAIAVIVAQLFSRIAFGRLYNWNFRERTTNLESSLSKRFQLEQNMQSMYCLKVNANLCSVFTFLQSGSFLLLIHVAATLPSHTYLTLMEYNSGYPLFAIITILVMSKTITHIRGKVRTGLATNMTTDKSLYFEIFKKQLL</sequence>
<evidence type="ECO:0000256" key="1">
    <source>
        <dbReference type="ARBA" id="ARBA00004141"/>
    </source>
</evidence>
<dbReference type="AlphaFoldDB" id="A0A8S1E8Q0"/>
<dbReference type="PANTHER" id="PTHR46561:SF3">
    <property type="entry name" value="G_PROTEIN_RECEP_F1_2 DOMAIN-CONTAINING PROTEIN"/>
    <property type="match status" value="1"/>
</dbReference>
<feature type="transmembrane region" description="Helical" evidence="5">
    <location>
        <begin position="242"/>
        <end position="262"/>
    </location>
</feature>
<evidence type="ECO:0008006" key="8">
    <source>
        <dbReference type="Google" id="ProtNLM"/>
    </source>
</evidence>
<evidence type="ECO:0000256" key="3">
    <source>
        <dbReference type="ARBA" id="ARBA00022989"/>
    </source>
</evidence>
<keyword evidence="2 5" id="KW-0812">Transmembrane</keyword>
<evidence type="ECO:0000256" key="5">
    <source>
        <dbReference type="SAM" id="Phobius"/>
    </source>
</evidence>
<organism evidence="6 7">
    <name type="scientific">Caenorhabditis bovis</name>
    <dbReference type="NCBI Taxonomy" id="2654633"/>
    <lineage>
        <taxon>Eukaryota</taxon>
        <taxon>Metazoa</taxon>
        <taxon>Ecdysozoa</taxon>
        <taxon>Nematoda</taxon>
        <taxon>Chromadorea</taxon>
        <taxon>Rhabditida</taxon>
        <taxon>Rhabditina</taxon>
        <taxon>Rhabditomorpha</taxon>
        <taxon>Rhabditoidea</taxon>
        <taxon>Rhabditidae</taxon>
        <taxon>Peloderinae</taxon>
        <taxon>Caenorhabditis</taxon>
    </lineage>
</organism>
<evidence type="ECO:0000313" key="7">
    <source>
        <dbReference type="Proteomes" id="UP000494206"/>
    </source>
</evidence>
<keyword evidence="7" id="KW-1185">Reference proteome</keyword>
<dbReference type="InterPro" id="IPR053286">
    <property type="entry name" value="Nematode_rcpt-like_srab"/>
</dbReference>
<name>A0A8S1E8Q0_9PELO</name>
<feature type="transmembrane region" description="Helical" evidence="5">
    <location>
        <begin position="142"/>
        <end position="163"/>
    </location>
</feature>
<reference evidence="6 7" key="1">
    <citation type="submission" date="2020-04" db="EMBL/GenBank/DDBJ databases">
        <authorList>
            <person name="Laetsch R D."/>
            <person name="Stevens L."/>
            <person name="Kumar S."/>
            <person name="Blaxter L. M."/>
        </authorList>
    </citation>
    <scope>NUCLEOTIDE SEQUENCE [LARGE SCALE GENOMIC DNA]</scope>
</reference>
<keyword evidence="4 5" id="KW-0472">Membrane</keyword>
<comment type="caution">
    <text evidence="6">The sequence shown here is derived from an EMBL/GenBank/DDBJ whole genome shotgun (WGS) entry which is preliminary data.</text>
</comment>
<protein>
    <recommendedName>
        <fullName evidence="8">Serpentine Receptor, class AB (Class A-like)</fullName>
    </recommendedName>
</protein>
<gene>
    <name evidence="6" type="ORF">CBOVIS_LOCUS179</name>
</gene>
<dbReference type="Pfam" id="PF10292">
    <property type="entry name" value="7TM_GPCR_Srab"/>
    <property type="match status" value="1"/>
</dbReference>